<keyword evidence="2" id="KW-1185">Reference proteome</keyword>
<evidence type="ECO:0008006" key="3">
    <source>
        <dbReference type="Google" id="ProtNLM"/>
    </source>
</evidence>
<reference evidence="1 2" key="1">
    <citation type="submission" date="2021-01" db="EMBL/GenBank/DDBJ databases">
        <title>Sequencing the genomes of 1000 actinobacteria strains.</title>
        <authorList>
            <person name="Klenk H.-P."/>
        </authorList>
    </citation>
    <scope>NUCLEOTIDE SEQUENCE [LARGE SCALE GENOMIC DNA]</scope>
    <source>
        <strain evidence="1 2">DSM 18662</strain>
    </source>
</reference>
<dbReference type="InterPro" id="IPR024747">
    <property type="entry name" value="Pyridox_Oxase-rel"/>
</dbReference>
<comment type="caution">
    <text evidence="1">The sequence shown here is derived from an EMBL/GenBank/DDBJ whole genome shotgun (WGS) entry which is preliminary data.</text>
</comment>
<dbReference type="Pfam" id="PF12900">
    <property type="entry name" value="Pyridox_ox_2"/>
    <property type="match status" value="1"/>
</dbReference>
<dbReference type="InterPro" id="IPR012349">
    <property type="entry name" value="Split_barrel_FMN-bd"/>
</dbReference>
<evidence type="ECO:0000313" key="2">
    <source>
        <dbReference type="Proteomes" id="UP000704762"/>
    </source>
</evidence>
<proteinExistence type="predicted"/>
<name>A0ABS2RF05_9ACTN</name>
<evidence type="ECO:0000313" key="1">
    <source>
        <dbReference type="EMBL" id="MBM7797122.1"/>
    </source>
</evidence>
<dbReference type="EMBL" id="JAFBCF010000001">
    <property type="protein sequence ID" value="MBM7797122.1"/>
    <property type="molecule type" value="Genomic_DNA"/>
</dbReference>
<sequence length="138" mass="15488">MTETLRQAQQHGQRLDEESCRALLKARCEGRLVYLTGRGERMLPVHYVTTPTHIIIRTAAYNEVTQYAPGNEVLFEVDGTGVSEEAHWTVQVRGTAARLTVAEARLLGMTQEPEIWPAGISTSYIGLPLRVIHGFRRD</sequence>
<protein>
    <recommendedName>
        <fullName evidence="3">Pyridoxamine 5'-phosphate oxidase</fullName>
    </recommendedName>
</protein>
<dbReference type="Gene3D" id="2.30.110.10">
    <property type="entry name" value="Electron Transport, Fmn-binding Protein, Chain A"/>
    <property type="match status" value="1"/>
</dbReference>
<dbReference type="RefSeq" id="WP_204915853.1">
    <property type="nucleotide sequence ID" value="NZ_BAAAQP010000003.1"/>
</dbReference>
<dbReference type="Proteomes" id="UP000704762">
    <property type="component" value="Unassembled WGS sequence"/>
</dbReference>
<organism evidence="1 2">
    <name type="scientific">Microlunatus panaciterrae</name>
    <dbReference type="NCBI Taxonomy" id="400768"/>
    <lineage>
        <taxon>Bacteria</taxon>
        <taxon>Bacillati</taxon>
        <taxon>Actinomycetota</taxon>
        <taxon>Actinomycetes</taxon>
        <taxon>Propionibacteriales</taxon>
        <taxon>Propionibacteriaceae</taxon>
        <taxon>Microlunatus</taxon>
    </lineage>
</organism>
<gene>
    <name evidence="1" type="ORF">JOE57_000043</name>
</gene>
<accession>A0ABS2RF05</accession>
<dbReference type="SUPFAM" id="SSF50475">
    <property type="entry name" value="FMN-binding split barrel"/>
    <property type="match status" value="1"/>
</dbReference>